<feature type="domain" description="Bacterial bifunctional deaminase-reductase C-terminal" evidence="1">
    <location>
        <begin position="1"/>
        <end position="60"/>
    </location>
</feature>
<keyword evidence="3" id="KW-1185">Reference proteome</keyword>
<organism evidence="2 3">
    <name type="scientific">Ktedonobacter robiniae</name>
    <dbReference type="NCBI Taxonomy" id="2778365"/>
    <lineage>
        <taxon>Bacteria</taxon>
        <taxon>Bacillati</taxon>
        <taxon>Chloroflexota</taxon>
        <taxon>Ktedonobacteria</taxon>
        <taxon>Ktedonobacterales</taxon>
        <taxon>Ktedonobacteraceae</taxon>
        <taxon>Ktedonobacter</taxon>
    </lineage>
</organism>
<dbReference type="EMBL" id="BNJG01000002">
    <property type="protein sequence ID" value="GHO56389.1"/>
    <property type="molecule type" value="Genomic_DNA"/>
</dbReference>
<accession>A0ABQ3UU72</accession>
<dbReference type="InterPro" id="IPR002734">
    <property type="entry name" value="RibDG_C"/>
</dbReference>
<dbReference type="SUPFAM" id="SSF53597">
    <property type="entry name" value="Dihydrofolate reductase-like"/>
    <property type="match status" value="1"/>
</dbReference>
<sequence>MDIWLCGGGKLAQQLLSEIDKLIIKLNPVVIGNGISLFSGPFQVQQFRLASTKPFESGVMILQYDKRS</sequence>
<reference evidence="2 3" key="1">
    <citation type="journal article" date="2021" name="Int. J. Syst. Evol. Microbiol.">
        <title>Reticulibacter mediterranei gen. nov., sp. nov., within the new family Reticulibacteraceae fam. nov., and Ktedonospora formicarum gen. nov., sp. nov., Ktedonobacter robiniae sp. nov., Dictyobacter formicarum sp. nov. and Dictyobacter arantiisoli sp. nov., belonging to the class Ktedonobacteria.</title>
        <authorList>
            <person name="Yabe S."/>
            <person name="Zheng Y."/>
            <person name="Wang C.M."/>
            <person name="Sakai Y."/>
            <person name="Abe K."/>
            <person name="Yokota A."/>
            <person name="Donadio S."/>
            <person name="Cavaletti L."/>
            <person name="Monciardini P."/>
        </authorList>
    </citation>
    <scope>NUCLEOTIDE SEQUENCE [LARGE SCALE GENOMIC DNA]</scope>
    <source>
        <strain evidence="2 3">SOSP1-30</strain>
    </source>
</reference>
<proteinExistence type="predicted"/>
<comment type="caution">
    <text evidence="2">The sequence shown here is derived from an EMBL/GenBank/DDBJ whole genome shotgun (WGS) entry which is preliminary data.</text>
</comment>
<gene>
    <name evidence="2" type="ORF">KSB_48640</name>
</gene>
<name>A0ABQ3UU72_9CHLR</name>
<evidence type="ECO:0000313" key="2">
    <source>
        <dbReference type="EMBL" id="GHO56389.1"/>
    </source>
</evidence>
<dbReference type="Proteomes" id="UP000654345">
    <property type="component" value="Unassembled WGS sequence"/>
</dbReference>
<evidence type="ECO:0000313" key="3">
    <source>
        <dbReference type="Proteomes" id="UP000654345"/>
    </source>
</evidence>
<dbReference type="Pfam" id="PF01872">
    <property type="entry name" value="RibD_C"/>
    <property type="match status" value="1"/>
</dbReference>
<protein>
    <recommendedName>
        <fullName evidence="1">Bacterial bifunctional deaminase-reductase C-terminal domain-containing protein</fullName>
    </recommendedName>
</protein>
<dbReference type="InterPro" id="IPR024072">
    <property type="entry name" value="DHFR-like_dom_sf"/>
</dbReference>
<evidence type="ECO:0000259" key="1">
    <source>
        <dbReference type="Pfam" id="PF01872"/>
    </source>
</evidence>
<dbReference type="Gene3D" id="3.40.430.10">
    <property type="entry name" value="Dihydrofolate Reductase, subunit A"/>
    <property type="match status" value="1"/>
</dbReference>